<dbReference type="PANTHER" id="PTHR39335">
    <property type="entry name" value="BLL4220 PROTEIN"/>
    <property type="match status" value="1"/>
</dbReference>
<protein>
    <submittedName>
        <fullName evidence="2">Putative lipoprotein</fullName>
    </submittedName>
</protein>
<reference evidence="2 3" key="1">
    <citation type="journal article" date="2010" name="J. Bacteriol.">
        <title>Biochemical characterization of a novel indole prenyltransferase from Streptomyces sp. SN-593.</title>
        <authorList>
            <person name="Takahashi S."/>
            <person name="Takagi H."/>
            <person name="Toyoda A."/>
            <person name="Uramoto M."/>
            <person name="Nogawa T."/>
            <person name="Ueki M."/>
            <person name="Sakaki Y."/>
            <person name="Osada H."/>
        </authorList>
    </citation>
    <scope>NUCLEOTIDE SEQUENCE [LARGE SCALE GENOMIC DNA]</scope>
    <source>
        <strain evidence="2 3">SN-593</strain>
    </source>
</reference>
<accession>A0A7U3VM85</accession>
<name>A0A7U3VM85_9ACTN</name>
<feature type="signal peptide" evidence="1">
    <location>
        <begin position="1"/>
        <end position="21"/>
    </location>
</feature>
<dbReference type="KEGG" id="arev:RVR_1549"/>
<evidence type="ECO:0000256" key="1">
    <source>
        <dbReference type="SAM" id="SignalP"/>
    </source>
</evidence>
<sequence>MKRTARAATCAVAVLTAAVLTGCSSDGSSGGSAAPAARPAGPSASASKLIAKGQATVATKSAGKLGTILVDGKGRTLYLFQADKKNTATCTGACIAAWPALVTTKGAAKPGKGADKGLLGTTERAGGVTQVTYNGHPLYRYLGDTEAGQTNGQGLEQFGALWYVVDAKGKQVTG</sequence>
<keyword evidence="3" id="KW-1185">Reference proteome</keyword>
<keyword evidence="1" id="KW-0732">Signal</keyword>
<dbReference type="EMBL" id="AP018365">
    <property type="protein sequence ID" value="BBA96309.1"/>
    <property type="molecule type" value="Genomic_DNA"/>
</dbReference>
<reference evidence="2 3" key="2">
    <citation type="journal article" date="2011" name="J. Antibiot.">
        <title>Furaquinocins I and J: novel polyketide isoprenoid hybrid compounds from Streptomyces reveromyceticus SN-593.</title>
        <authorList>
            <person name="Panthee S."/>
            <person name="Takahashi S."/>
            <person name="Takagi H."/>
            <person name="Nogawa T."/>
            <person name="Oowada E."/>
            <person name="Uramoto M."/>
            <person name="Osada H."/>
        </authorList>
    </citation>
    <scope>NUCLEOTIDE SEQUENCE [LARGE SCALE GENOMIC DNA]</scope>
    <source>
        <strain evidence="2 3">SN-593</strain>
    </source>
</reference>
<reference evidence="2 3" key="4">
    <citation type="journal article" date="2020" name="Sci. Rep.">
        <title>beta-carboline chemical signals induce reveromycin production through a LuxR family regulator in Streptomyces sp. SN-593.</title>
        <authorList>
            <person name="Panthee S."/>
            <person name="Kito N."/>
            <person name="Hayashi T."/>
            <person name="Shimizu T."/>
            <person name="Ishikawa J."/>
            <person name="Hamamoto H."/>
            <person name="Osada H."/>
            <person name="Takahashi S."/>
        </authorList>
    </citation>
    <scope>NUCLEOTIDE SEQUENCE [LARGE SCALE GENOMIC DNA]</scope>
    <source>
        <strain evidence="2 3">SN-593</strain>
    </source>
</reference>
<keyword evidence="2" id="KW-0449">Lipoprotein</keyword>
<feature type="chain" id="PRO_5039247077" evidence="1">
    <location>
        <begin position="22"/>
        <end position="174"/>
    </location>
</feature>
<evidence type="ECO:0000313" key="3">
    <source>
        <dbReference type="Proteomes" id="UP000595703"/>
    </source>
</evidence>
<dbReference type="AlphaFoldDB" id="A0A7U3VM85"/>
<dbReference type="RefSeq" id="WP_202232764.1">
    <property type="nucleotide sequence ID" value="NZ_AP018365.1"/>
</dbReference>
<dbReference type="PANTHER" id="PTHR39335:SF1">
    <property type="entry name" value="BLL4220 PROTEIN"/>
    <property type="match status" value="1"/>
</dbReference>
<reference evidence="2 3" key="3">
    <citation type="journal article" date="2011" name="Nat. Chem. Biol.">
        <title>Reveromycin A biosynthesis uses RevG and RevJ for stereospecific spiroacetal formation.</title>
        <authorList>
            <person name="Takahashi S."/>
            <person name="Toyoda A."/>
            <person name="Sekiyama Y."/>
            <person name="Takagi H."/>
            <person name="Nogawa T."/>
            <person name="Uramoto M."/>
            <person name="Suzuki R."/>
            <person name="Koshino H."/>
            <person name="Kumano T."/>
            <person name="Panthee S."/>
            <person name="Dairi T."/>
            <person name="Ishikawa J."/>
            <person name="Ikeda H."/>
            <person name="Sakaki Y."/>
            <person name="Osada H."/>
        </authorList>
    </citation>
    <scope>NUCLEOTIDE SEQUENCE [LARGE SCALE GENOMIC DNA]</scope>
    <source>
        <strain evidence="2 3">SN-593</strain>
    </source>
</reference>
<proteinExistence type="predicted"/>
<evidence type="ECO:0000313" key="2">
    <source>
        <dbReference type="EMBL" id="BBA96309.1"/>
    </source>
</evidence>
<dbReference type="InterPro" id="IPR005297">
    <property type="entry name" value="Lipoprotein_repeat"/>
</dbReference>
<dbReference type="Proteomes" id="UP000595703">
    <property type="component" value="Chromosome"/>
</dbReference>
<dbReference type="PROSITE" id="PS51257">
    <property type="entry name" value="PROKAR_LIPOPROTEIN"/>
    <property type="match status" value="1"/>
</dbReference>
<organism evidence="2 3">
    <name type="scientific">Actinacidiphila reveromycinica</name>
    <dbReference type="NCBI Taxonomy" id="659352"/>
    <lineage>
        <taxon>Bacteria</taxon>
        <taxon>Bacillati</taxon>
        <taxon>Actinomycetota</taxon>
        <taxon>Actinomycetes</taxon>
        <taxon>Kitasatosporales</taxon>
        <taxon>Streptomycetaceae</taxon>
        <taxon>Actinacidiphila</taxon>
    </lineage>
</organism>
<gene>
    <name evidence="2" type="ORF">RVR_1549</name>
</gene>
<dbReference type="Pfam" id="PF03640">
    <property type="entry name" value="Lipoprotein_15"/>
    <property type="match status" value="2"/>
</dbReference>
<dbReference type="GO" id="GO:0043448">
    <property type="term" value="P:alkane catabolic process"/>
    <property type="evidence" value="ECO:0007669"/>
    <property type="project" value="TreeGrafter"/>
</dbReference>